<gene>
    <name evidence="2" type="ORF">TVAG_411340</name>
</gene>
<sequence length="925" mass="105511">MTNRLHLRQGRPIKQFTERLNAVIPPLNENQEKISTTNSEIFEKLDRFSLNEESRLRCETFFEQMMEASLTQPIELCFPDILIDLFSSNTAIVWSPNEDSTVFYSKVHKVEVKGQNTLLAAVCKSKTAMIVCSLEPTAPIPILQEEPKSPQLIFPLYLQDGSITCVVEIIRHISQPSFEDIDIKTANFLMEKFMVYGSTIIQAAKMIDFVYPFCTSSMTSIILPLYTSMLCDKMKAEICEFWLHRSDKSFKYQNQRFTLIEPHNVGSVTEAFRTGDPLLVKTARYHQCFCFNGDFTPDSSVICVPLKFQNNTTFAVVLRRQAIPFNEVDLFKLGVVAPFIIQSYMMSESLVTSRENPEDIPYRMKEMMRTAKLLFASKTIKETADSLAKKLCRAEENDTEIASPLFDIQNKKVSEIGVSKRQNGEKFNDDDKNILNAWSVFTSYRLRIQEILDVFPKFVGDLLKENPKDVIAYLEFFMKELGAKRTSIFVKSNFSADLIPALQLGKSNETISDENARKSIDTSDTVVTITRKSDRKNITAWNPDNDDINAEEATDDIIIDCLISVKGVFECELTLPSDNSYQKGIQFCCEYISYLLNKKCNDEIVMMGDEGYLISNYITAKESVDFAIPELLKIQGVFELDFSCENLDNIGLIKVCFFVFANFRLMHEMQINAGTLMKFFYRVSLRNSYAEDKDFKHTVKNLIFASKLIMESGVDLSRQQICCLLVAVLCRHIDSERVPDKYPNKCSISAGEFLSKLPVYESLSAETFISLSRGCSLFPENVRSVCEATVVKLIIDVAHQRHFTVLENIADTYDGILTLIMKASDYSICCAPYPEFEKEMYTFADMYYISGDISKIPKVSYTIFSKAREYIDKKATLPSFFMSVVVPLFDKLEKSLPKLQPYHSRVAQLGIKLQSQTPEEVDGKE</sequence>
<dbReference type="Proteomes" id="UP000001542">
    <property type="component" value="Unassembled WGS sequence"/>
</dbReference>
<dbReference type="SUPFAM" id="SSF55781">
    <property type="entry name" value="GAF domain-like"/>
    <property type="match status" value="1"/>
</dbReference>
<dbReference type="EMBL" id="DS113264">
    <property type="protein sequence ID" value="EAY14868.1"/>
    <property type="molecule type" value="Genomic_DNA"/>
</dbReference>
<proteinExistence type="predicted"/>
<dbReference type="RefSeq" id="XP_001327091.1">
    <property type="nucleotide sequence ID" value="XM_001327056.1"/>
</dbReference>
<dbReference type="GO" id="GO:0141162">
    <property type="term" value="P:negative regulation of cAMP/PKA signal transduction"/>
    <property type="evidence" value="ECO:0000318"/>
    <property type="project" value="GO_Central"/>
</dbReference>
<dbReference type="AlphaFoldDB" id="A2DXN9"/>
<dbReference type="KEGG" id="tva:4772867"/>
<reference evidence="2" key="2">
    <citation type="journal article" date="2007" name="Science">
        <title>Draft genome sequence of the sexually transmitted pathogen Trichomonas vaginalis.</title>
        <authorList>
            <person name="Carlton J.M."/>
            <person name="Hirt R.P."/>
            <person name="Silva J.C."/>
            <person name="Delcher A.L."/>
            <person name="Schatz M."/>
            <person name="Zhao Q."/>
            <person name="Wortman J.R."/>
            <person name="Bidwell S.L."/>
            <person name="Alsmark U.C.M."/>
            <person name="Besteiro S."/>
            <person name="Sicheritz-Ponten T."/>
            <person name="Noel C.J."/>
            <person name="Dacks J.B."/>
            <person name="Foster P.G."/>
            <person name="Simillion C."/>
            <person name="Van de Peer Y."/>
            <person name="Miranda-Saavedra D."/>
            <person name="Barton G.J."/>
            <person name="Westrop G.D."/>
            <person name="Mueller S."/>
            <person name="Dessi D."/>
            <person name="Fiori P.L."/>
            <person name="Ren Q."/>
            <person name="Paulsen I."/>
            <person name="Zhang H."/>
            <person name="Bastida-Corcuera F.D."/>
            <person name="Simoes-Barbosa A."/>
            <person name="Brown M.T."/>
            <person name="Hayes R.D."/>
            <person name="Mukherjee M."/>
            <person name="Okumura C.Y."/>
            <person name="Schneider R."/>
            <person name="Smith A.J."/>
            <person name="Vanacova S."/>
            <person name="Villalvazo M."/>
            <person name="Haas B.J."/>
            <person name="Pertea M."/>
            <person name="Feldblyum T.V."/>
            <person name="Utterback T.R."/>
            <person name="Shu C.L."/>
            <person name="Osoegawa K."/>
            <person name="de Jong P.J."/>
            <person name="Hrdy I."/>
            <person name="Horvathova L."/>
            <person name="Zubacova Z."/>
            <person name="Dolezal P."/>
            <person name="Malik S.B."/>
            <person name="Logsdon J.M. Jr."/>
            <person name="Henze K."/>
            <person name="Gupta A."/>
            <person name="Wang C.C."/>
            <person name="Dunne R.L."/>
            <person name="Upcroft J.A."/>
            <person name="Upcroft P."/>
            <person name="White O."/>
            <person name="Salzberg S.L."/>
            <person name="Tang P."/>
            <person name="Chiu C.-H."/>
            <person name="Lee Y.-S."/>
            <person name="Embley T.M."/>
            <person name="Coombs G.H."/>
            <person name="Mottram J.C."/>
            <person name="Tachezy J."/>
            <person name="Fraser-Liggett C.M."/>
            <person name="Johnson P.J."/>
        </authorList>
    </citation>
    <scope>NUCLEOTIDE SEQUENCE [LARGE SCALE GENOMIC DNA]</scope>
    <source>
        <strain evidence="2">G3</strain>
    </source>
</reference>
<evidence type="ECO:0000313" key="3">
    <source>
        <dbReference type="Proteomes" id="UP000001542"/>
    </source>
</evidence>
<protein>
    <recommendedName>
        <fullName evidence="1">PDEase domain-containing protein</fullName>
    </recommendedName>
</protein>
<feature type="domain" description="PDEase" evidence="1">
    <location>
        <begin position="695"/>
        <end position="903"/>
    </location>
</feature>
<dbReference type="InterPro" id="IPR036971">
    <property type="entry name" value="PDEase_catalytic_dom_sf"/>
</dbReference>
<evidence type="ECO:0000259" key="1">
    <source>
        <dbReference type="Pfam" id="PF00233"/>
    </source>
</evidence>
<dbReference type="GO" id="GO:0047555">
    <property type="term" value="F:3',5'-cyclic-GMP phosphodiesterase activity"/>
    <property type="evidence" value="ECO:0000318"/>
    <property type="project" value="GO_Central"/>
</dbReference>
<dbReference type="GO" id="GO:0007165">
    <property type="term" value="P:signal transduction"/>
    <property type="evidence" value="ECO:0007669"/>
    <property type="project" value="InterPro"/>
</dbReference>
<keyword evidence="3" id="KW-1185">Reference proteome</keyword>
<dbReference type="InterPro" id="IPR002073">
    <property type="entry name" value="PDEase_catalytic_dom"/>
</dbReference>
<dbReference type="InParanoid" id="A2DXN9"/>
<dbReference type="Gene3D" id="1.10.1300.10">
    <property type="entry name" value="3'5'-cyclic nucleotide phosphodiesterase, catalytic domain"/>
    <property type="match status" value="1"/>
</dbReference>
<reference evidence="2" key="1">
    <citation type="submission" date="2006-10" db="EMBL/GenBank/DDBJ databases">
        <authorList>
            <person name="Amadeo P."/>
            <person name="Zhao Q."/>
            <person name="Wortman J."/>
            <person name="Fraser-Liggett C."/>
            <person name="Carlton J."/>
        </authorList>
    </citation>
    <scope>NUCLEOTIDE SEQUENCE</scope>
    <source>
        <strain evidence="2">G3</strain>
    </source>
</reference>
<dbReference type="SUPFAM" id="SSF109604">
    <property type="entry name" value="HD-domain/PDEase-like"/>
    <property type="match status" value="1"/>
</dbReference>
<dbReference type="VEuPathDB" id="TrichDB:TVAGG3_0047580"/>
<dbReference type="GO" id="GO:0004115">
    <property type="term" value="F:3',5'-cyclic-AMP phosphodiesterase activity"/>
    <property type="evidence" value="ECO:0000318"/>
    <property type="project" value="GO_Central"/>
</dbReference>
<dbReference type="Pfam" id="PF00233">
    <property type="entry name" value="PDEase_I"/>
    <property type="match status" value="1"/>
</dbReference>
<dbReference type="VEuPathDB" id="TrichDB:TVAG_411340"/>
<organism evidence="2 3">
    <name type="scientific">Trichomonas vaginalis (strain ATCC PRA-98 / G3)</name>
    <dbReference type="NCBI Taxonomy" id="412133"/>
    <lineage>
        <taxon>Eukaryota</taxon>
        <taxon>Metamonada</taxon>
        <taxon>Parabasalia</taxon>
        <taxon>Trichomonadida</taxon>
        <taxon>Trichomonadidae</taxon>
        <taxon>Trichomonas</taxon>
    </lineage>
</organism>
<accession>A2DXN9</accession>
<name>A2DXN9_TRIV3</name>
<evidence type="ECO:0000313" key="2">
    <source>
        <dbReference type="EMBL" id="EAY14868.1"/>
    </source>
</evidence>